<dbReference type="InterPro" id="IPR043426">
    <property type="entry name" value="MltB-like"/>
</dbReference>
<evidence type="ECO:0000313" key="5">
    <source>
        <dbReference type="Proteomes" id="UP000006023"/>
    </source>
</evidence>
<keyword evidence="2" id="KW-0732">Signal</keyword>
<dbReference type="RefSeq" id="WP_005191749.1">
    <property type="nucleotide sequence ID" value="NZ_BAED01000063.1"/>
</dbReference>
<feature type="region of interest" description="Disordered" evidence="1">
    <location>
        <begin position="46"/>
        <end position="70"/>
    </location>
</feature>
<reference evidence="4 5" key="1">
    <citation type="submission" date="2011-11" db="EMBL/GenBank/DDBJ databases">
        <title>Whole genome shotgun sequence of Gordonia amarae NBRC 15530.</title>
        <authorList>
            <person name="Takarada H."/>
            <person name="Hosoyama A."/>
            <person name="Tsuchikane K."/>
            <person name="Katsumata H."/>
            <person name="Yamazaki S."/>
            <person name="Fujita N."/>
        </authorList>
    </citation>
    <scope>NUCLEOTIDE SEQUENCE [LARGE SCALE GENOMIC DNA]</scope>
    <source>
        <strain evidence="4 5">NBRC 15530</strain>
    </source>
</reference>
<dbReference type="CDD" id="cd13399">
    <property type="entry name" value="Slt35-like"/>
    <property type="match status" value="1"/>
</dbReference>
<evidence type="ECO:0000259" key="3">
    <source>
        <dbReference type="Pfam" id="PF13406"/>
    </source>
</evidence>
<evidence type="ECO:0000256" key="1">
    <source>
        <dbReference type="SAM" id="MobiDB-lite"/>
    </source>
</evidence>
<feature type="compositionally biased region" description="Polar residues" evidence="1">
    <location>
        <begin position="49"/>
        <end position="59"/>
    </location>
</feature>
<dbReference type="InterPro" id="IPR023346">
    <property type="entry name" value="Lysozyme-like_dom_sf"/>
</dbReference>
<dbReference type="PANTHER" id="PTHR30163:SF8">
    <property type="entry name" value="LYTIC MUREIN TRANSGLYCOSYLASE"/>
    <property type="match status" value="1"/>
</dbReference>
<keyword evidence="5" id="KW-1185">Reference proteome</keyword>
<dbReference type="GO" id="GO:0008933">
    <property type="term" value="F:peptidoglycan lytic transglycosylase activity"/>
    <property type="evidence" value="ECO:0007669"/>
    <property type="project" value="TreeGrafter"/>
</dbReference>
<dbReference type="Pfam" id="PF13406">
    <property type="entry name" value="SLT_2"/>
    <property type="match status" value="1"/>
</dbReference>
<protein>
    <recommendedName>
        <fullName evidence="3">Transglycosylase SLT domain-containing protein</fullName>
    </recommendedName>
</protein>
<accession>G7GUK0</accession>
<dbReference type="EMBL" id="BAED01000063">
    <property type="protein sequence ID" value="GAB07275.1"/>
    <property type="molecule type" value="Genomic_DNA"/>
</dbReference>
<evidence type="ECO:0000256" key="2">
    <source>
        <dbReference type="SAM" id="SignalP"/>
    </source>
</evidence>
<comment type="caution">
    <text evidence="4">The sequence shown here is derived from an EMBL/GenBank/DDBJ whole genome shotgun (WGS) entry which is preliminary data.</text>
</comment>
<feature type="chain" id="PRO_5039372004" description="Transglycosylase SLT domain-containing protein" evidence="2">
    <location>
        <begin position="33"/>
        <end position="285"/>
    </location>
</feature>
<feature type="domain" description="Transglycosylase SLT" evidence="3">
    <location>
        <begin position="205"/>
        <end position="253"/>
    </location>
</feature>
<dbReference type="Gene3D" id="1.10.530.10">
    <property type="match status" value="1"/>
</dbReference>
<organism evidence="4 5">
    <name type="scientific">Gordonia amarae NBRC 15530</name>
    <dbReference type="NCBI Taxonomy" id="1075090"/>
    <lineage>
        <taxon>Bacteria</taxon>
        <taxon>Bacillati</taxon>
        <taxon>Actinomycetota</taxon>
        <taxon>Actinomycetes</taxon>
        <taxon>Mycobacteriales</taxon>
        <taxon>Gordoniaceae</taxon>
        <taxon>Gordonia</taxon>
    </lineage>
</organism>
<dbReference type="Proteomes" id="UP000006023">
    <property type="component" value="Unassembled WGS sequence"/>
</dbReference>
<dbReference type="GO" id="GO:0009253">
    <property type="term" value="P:peptidoglycan catabolic process"/>
    <property type="evidence" value="ECO:0007669"/>
    <property type="project" value="TreeGrafter"/>
</dbReference>
<sequence>MGKHCKPSNTSKWMATAMVPVAGGLVATAAGADAHTVGIKFLVDKTTGPEASNDGTPAQTPGKHRTPDRTIGTQAKAAPNAGVEGVANITPAPRLSNPAFPPPVQAAAAVSTPSAVATGEIPVINYKAYKNAADTMARTTPGCGIPWTIIGGIGRVESHHANMGDANADGTLKTPIYGPTLDGSLGGNEVIYDTDGGALDGDSTYDRAVGPMQFLPSTWKMFATDGNGDGKADPQNLYDAALTTAKYLCSEGVNMRTDDGQTRAILRYNQSYEYVSDVRGYARNY</sequence>
<dbReference type="AlphaFoldDB" id="G7GUK0"/>
<feature type="signal peptide" evidence="2">
    <location>
        <begin position="1"/>
        <end position="32"/>
    </location>
</feature>
<dbReference type="PANTHER" id="PTHR30163">
    <property type="entry name" value="MEMBRANE-BOUND LYTIC MUREIN TRANSGLYCOSYLASE B"/>
    <property type="match status" value="1"/>
</dbReference>
<gene>
    <name evidence="4" type="ORF">GOAMR_63_01220</name>
</gene>
<dbReference type="eggNOG" id="COG2951">
    <property type="taxonomic scope" value="Bacteria"/>
</dbReference>
<name>G7GUK0_9ACTN</name>
<proteinExistence type="predicted"/>
<dbReference type="InterPro" id="IPR031304">
    <property type="entry name" value="SLT_2"/>
</dbReference>
<dbReference type="SUPFAM" id="SSF53955">
    <property type="entry name" value="Lysozyme-like"/>
    <property type="match status" value="1"/>
</dbReference>
<evidence type="ECO:0000313" key="4">
    <source>
        <dbReference type="EMBL" id="GAB07275.1"/>
    </source>
</evidence>